<feature type="transmembrane region" description="Helical" evidence="7">
    <location>
        <begin position="124"/>
        <end position="142"/>
    </location>
</feature>
<dbReference type="PANTHER" id="PTHR43386">
    <property type="entry name" value="OLIGOPEPTIDE TRANSPORT SYSTEM PERMEASE PROTEIN APPC"/>
    <property type="match status" value="1"/>
</dbReference>
<keyword evidence="4 7" id="KW-0812">Transmembrane</keyword>
<evidence type="ECO:0000256" key="2">
    <source>
        <dbReference type="ARBA" id="ARBA00022448"/>
    </source>
</evidence>
<feature type="transmembrane region" description="Helical" evidence="7">
    <location>
        <begin position="94"/>
        <end position="118"/>
    </location>
</feature>
<feature type="transmembrane region" description="Helical" evidence="7">
    <location>
        <begin position="227"/>
        <end position="248"/>
    </location>
</feature>
<evidence type="ECO:0000313" key="10">
    <source>
        <dbReference type="Proteomes" id="UP001196870"/>
    </source>
</evidence>
<dbReference type="Proteomes" id="UP001196870">
    <property type="component" value="Unassembled WGS sequence"/>
</dbReference>
<keyword evidence="10" id="KW-1185">Reference proteome</keyword>
<sequence>MLAGIVVVLTVLLALVGPMLVPQDPLAQDLLALNEAPDAAHWLGTDHLGRDVLARLASGARLTLLVGAGGAALAFLLGAGVGLLALAFGGPARVLVFAAFDLLRALPGILLAMLLVAALSPGPLSVMLALGLTYAPMVAEVARATHARESAADYIAAARSFGLSRLAVLGRHLLPNLTGVLLTFAAIILPRCIVTESVLSFLGLGGTPELPSWGRMIADAGGFAEEAPHAVLAPVLALSVFTLALSILGERLRAASDPLRDGAP</sequence>
<dbReference type="PROSITE" id="PS50928">
    <property type="entry name" value="ABC_TM1"/>
    <property type="match status" value="1"/>
</dbReference>
<dbReference type="Gene3D" id="1.10.3720.10">
    <property type="entry name" value="MetI-like"/>
    <property type="match status" value="1"/>
</dbReference>
<keyword evidence="6 7" id="KW-0472">Membrane</keyword>
<feature type="domain" description="ABC transmembrane type-1" evidence="8">
    <location>
        <begin position="60"/>
        <end position="249"/>
    </location>
</feature>
<dbReference type="InterPro" id="IPR050366">
    <property type="entry name" value="BP-dependent_transpt_permease"/>
</dbReference>
<dbReference type="PANTHER" id="PTHR43386:SF25">
    <property type="entry name" value="PEPTIDE ABC TRANSPORTER PERMEASE PROTEIN"/>
    <property type="match status" value="1"/>
</dbReference>
<evidence type="ECO:0000256" key="7">
    <source>
        <dbReference type="RuleBase" id="RU363032"/>
    </source>
</evidence>
<feature type="transmembrane region" description="Helical" evidence="7">
    <location>
        <begin position="62"/>
        <end position="87"/>
    </location>
</feature>
<name>A0ABS5ER91_9PROT</name>
<dbReference type="InterPro" id="IPR000515">
    <property type="entry name" value="MetI-like"/>
</dbReference>
<evidence type="ECO:0000256" key="3">
    <source>
        <dbReference type="ARBA" id="ARBA00022475"/>
    </source>
</evidence>
<feature type="transmembrane region" description="Helical" evidence="7">
    <location>
        <begin position="180"/>
        <end position="207"/>
    </location>
</feature>
<keyword evidence="2 7" id="KW-0813">Transport</keyword>
<comment type="subcellular location">
    <subcellularLocation>
        <location evidence="1 7">Cell membrane</location>
        <topology evidence="1 7">Multi-pass membrane protein</topology>
    </subcellularLocation>
</comment>
<evidence type="ECO:0000256" key="4">
    <source>
        <dbReference type="ARBA" id="ARBA00022692"/>
    </source>
</evidence>
<keyword evidence="3" id="KW-1003">Cell membrane</keyword>
<comment type="caution">
    <text evidence="9">The sequence shown here is derived from an EMBL/GenBank/DDBJ whole genome shotgun (WGS) entry which is preliminary data.</text>
</comment>
<keyword evidence="5 7" id="KW-1133">Transmembrane helix</keyword>
<dbReference type="Pfam" id="PF00528">
    <property type="entry name" value="BPD_transp_1"/>
    <property type="match status" value="1"/>
</dbReference>
<gene>
    <name evidence="9" type="ORF">GXW71_00435</name>
</gene>
<organism evidence="9 10">
    <name type="scientific">Plastoroseomonas hellenica</name>
    <dbReference type="NCBI Taxonomy" id="2687306"/>
    <lineage>
        <taxon>Bacteria</taxon>
        <taxon>Pseudomonadati</taxon>
        <taxon>Pseudomonadota</taxon>
        <taxon>Alphaproteobacteria</taxon>
        <taxon>Acetobacterales</taxon>
        <taxon>Acetobacteraceae</taxon>
        <taxon>Plastoroseomonas</taxon>
    </lineage>
</organism>
<proteinExistence type="inferred from homology"/>
<evidence type="ECO:0000259" key="8">
    <source>
        <dbReference type="PROSITE" id="PS50928"/>
    </source>
</evidence>
<evidence type="ECO:0000256" key="6">
    <source>
        <dbReference type="ARBA" id="ARBA00023136"/>
    </source>
</evidence>
<evidence type="ECO:0000256" key="1">
    <source>
        <dbReference type="ARBA" id="ARBA00004651"/>
    </source>
</evidence>
<dbReference type="InterPro" id="IPR035906">
    <property type="entry name" value="MetI-like_sf"/>
</dbReference>
<dbReference type="EMBL" id="JAAGBB010000001">
    <property type="protein sequence ID" value="MBR0662809.1"/>
    <property type="molecule type" value="Genomic_DNA"/>
</dbReference>
<dbReference type="SUPFAM" id="SSF161098">
    <property type="entry name" value="MetI-like"/>
    <property type="match status" value="1"/>
</dbReference>
<protein>
    <submittedName>
        <fullName evidence="9">ABC transporter permease</fullName>
    </submittedName>
</protein>
<evidence type="ECO:0000256" key="5">
    <source>
        <dbReference type="ARBA" id="ARBA00022989"/>
    </source>
</evidence>
<reference evidence="10" key="1">
    <citation type="journal article" date="2021" name="Syst. Appl. Microbiol.">
        <title>Roseomonas hellenica sp. nov., isolated from roots of wild-growing Alkanna tinctoria.</title>
        <authorList>
            <person name="Rat A."/>
            <person name="Naranjo H.D."/>
            <person name="Lebbe L."/>
            <person name="Cnockaert M."/>
            <person name="Krigas N."/>
            <person name="Grigoriadou K."/>
            <person name="Maloupa E."/>
            <person name="Willems A."/>
        </authorList>
    </citation>
    <scope>NUCLEOTIDE SEQUENCE [LARGE SCALE GENOMIC DNA]</scope>
    <source>
        <strain evidence="10">LMG 31523</strain>
    </source>
</reference>
<accession>A0ABS5ER91</accession>
<comment type="similarity">
    <text evidence="7">Belongs to the binding-protein-dependent transport system permease family.</text>
</comment>
<dbReference type="CDD" id="cd06261">
    <property type="entry name" value="TM_PBP2"/>
    <property type="match status" value="1"/>
</dbReference>
<evidence type="ECO:0000313" key="9">
    <source>
        <dbReference type="EMBL" id="MBR0662809.1"/>
    </source>
</evidence>